<evidence type="ECO:0000256" key="2">
    <source>
        <dbReference type="SAM" id="MobiDB-lite"/>
    </source>
</evidence>
<accession>A0A2K2B500</accession>
<feature type="compositionally biased region" description="Polar residues" evidence="2">
    <location>
        <begin position="576"/>
        <end position="585"/>
    </location>
</feature>
<feature type="compositionally biased region" description="Basic residues" evidence="2">
    <location>
        <begin position="287"/>
        <end position="296"/>
    </location>
</feature>
<dbReference type="GO" id="GO:0051177">
    <property type="term" value="P:meiotic sister chromatid cohesion"/>
    <property type="evidence" value="ECO:0007669"/>
    <property type="project" value="InterPro"/>
</dbReference>
<proteinExistence type="predicted"/>
<organism evidence="4 5">
    <name type="scientific">Populus trichocarpa</name>
    <name type="common">Western balsam poplar</name>
    <name type="synonym">Populus balsamifera subsp. trichocarpa</name>
    <dbReference type="NCBI Taxonomy" id="3694"/>
    <lineage>
        <taxon>Eukaryota</taxon>
        <taxon>Viridiplantae</taxon>
        <taxon>Streptophyta</taxon>
        <taxon>Embryophyta</taxon>
        <taxon>Tracheophyta</taxon>
        <taxon>Spermatophyta</taxon>
        <taxon>Magnoliopsida</taxon>
        <taxon>eudicotyledons</taxon>
        <taxon>Gunneridae</taxon>
        <taxon>Pentapetalae</taxon>
        <taxon>rosids</taxon>
        <taxon>fabids</taxon>
        <taxon>Malpighiales</taxon>
        <taxon>Salicaceae</taxon>
        <taxon>Saliceae</taxon>
        <taxon>Populus</taxon>
    </lineage>
</organism>
<sequence length="850" mass="95924">MTTMELVDVAVIDHPSEIKRRQNSEDADRRLFLGGHCLHHPTFTTAPPFDPAEHIKVSSFYEVDHSKLPHKSPDQLNKTRVVMVNEKTRMRVSLRFPSINSLRCYFNEIEAINYKKDMKTKKKQLPAFDEKYIIGSEVAGEALYRRISSQEMADKSYSWSFWMVKHPSVSPRKVSYPPTSTHVNKFVGARKVSLMSELNGTGMVKWGQRRQVRFLAKHVEDKREIVIASKDLIKSEEEKDSDGSDDDTDDEDEEEVDVKLVVNKSSEAKRKLRKRKCQGGSGISKLSPKKKRRKIEKKNQIVVYRQKKNKLIKNSIDRWSAGRYKLAEENMLKVMKEQNAVFRRPILRPELRAEARKLIGDTGLLDHLLKHMSGKVAPGGEERFRRRHNADGAMEYWLEKADLVDIRKEAGVQDPYWTPPPGWKPGDNPSQDPVCAREIKELREEIAKIKGEMEAMVSKKHGEELAMVAAPNYSPTSQDMEHDNFLIPLKEMYIDLVNKKVKMEEQLKEISESLYGMKEEMEKLKTRVEKSNRAESTEKPALLMGSTESITPAGTGRKGKGVMHQEKEATVLGESAQEQCKSSSGGIIAPRTESPAPTEDRAAKIERLKSGFRICKPQGSFLWPDMTTLTPHPQVVVLLEDLIAVQTPPSVSSTTPKQSHFLFAPPSQTHTPHRTFPVKPLAERRPVTIPQSTAATTPTSCPPLDQMTHSQYENSSISTSTTITTTTKTPLINLNEPLNTNQTDDYGLFYGSQSHAEASPHPVTYQRRHHQNVTTSIAMPSLGPTKKGMMSQWEEGDRRKGMIRYCEQCEQQQGCSSASSIASSSLPMGKGTWLALATSKASVEHKSKRG</sequence>
<dbReference type="EMBL" id="CM009292">
    <property type="protein sequence ID" value="PNT44856.2"/>
    <property type="molecule type" value="Genomic_DNA"/>
</dbReference>
<dbReference type="AlphaFoldDB" id="A0A2K2B500"/>
<feature type="region of interest" description="Disordered" evidence="2">
    <location>
        <begin position="235"/>
        <end position="298"/>
    </location>
</feature>
<name>A0A2K2B500_POPTR</name>
<feature type="coiled-coil region" evidence="1">
    <location>
        <begin position="493"/>
        <end position="534"/>
    </location>
</feature>
<evidence type="ECO:0000313" key="5">
    <source>
        <dbReference type="Proteomes" id="UP000006729"/>
    </source>
</evidence>
<dbReference type="STRING" id="3694.A0A2K2B500"/>
<gene>
    <name evidence="4" type="ORF">POPTR_003G106800</name>
</gene>
<feature type="domain" description="PTC1-like winged helix-turn-helix" evidence="3">
    <location>
        <begin position="318"/>
        <end position="400"/>
    </location>
</feature>
<dbReference type="InterPro" id="IPR059080">
    <property type="entry name" value="WHD_PTC1"/>
</dbReference>
<dbReference type="GO" id="GO:0007131">
    <property type="term" value="P:reciprocal meiotic recombination"/>
    <property type="evidence" value="ECO:0007669"/>
    <property type="project" value="InterPro"/>
</dbReference>
<dbReference type="PANTHER" id="PTHR46740:SF2">
    <property type="entry name" value="PROTEIN DYAD"/>
    <property type="match status" value="1"/>
</dbReference>
<dbReference type="Pfam" id="PF25874">
    <property type="entry name" value="WHD_plant_repro"/>
    <property type="match status" value="1"/>
</dbReference>
<dbReference type="InParanoid" id="A0A2K2B500"/>
<reference evidence="4 5" key="1">
    <citation type="journal article" date="2006" name="Science">
        <title>The genome of black cottonwood, Populus trichocarpa (Torr. &amp; Gray).</title>
        <authorList>
            <person name="Tuskan G.A."/>
            <person name="Difazio S."/>
            <person name="Jansson S."/>
            <person name="Bohlmann J."/>
            <person name="Grigoriev I."/>
            <person name="Hellsten U."/>
            <person name="Putnam N."/>
            <person name="Ralph S."/>
            <person name="Rombauts S."/>
            <person name="Salamov A."/>
            <person name="Schein J."/>
            <person name="Sterck L."/>
            <person name="Aerts A."/>
            <person name="Bhalerao R.R."/>
            <person name="Bhalerao R.P."/>
            <person name="Blaudez D."/>
            <person name="Boerjan W."/>
            <person name="Brun A."/>
            <person name="Brunner A."/>
            <person name="Busov V."/>
            <person name="Campbell M."/>
            <person name="Carlson J."/>
            <person name="Chalot M."/>
            <person name="Chapman J."/>
            <person name="Chen G.L."/>
            <person name="Cooper D."/>
            <person name="Coutinho P.M."/>
            <person name="Couturier J."/>
            <person name="Covert S."/>
            <person name="Cronk Q."/>
            <person name="Cunningham R."/>
            <person name="Davis J."/>
            <person name="Degroeve S."/>
            <person name="Dejardin A."/>
            <person name="Depamphilis C."/>
            <person name="Detter J."/>
            <person name="Dirks B."/>
            <person name="Dubchak I."/>
            <person name="Duplessis S."/>
            <person name="Ehlting J."/>
            <person name="Ellis B."/>
            <person name="Gendler K."/>
            <person name="Goodstein D."/>
            <person name="Gribskov M."/>
            <person name="Grimwood J."/>
            <person name="Groover A."/>
            <person name="Gunter L."/>
            <person name="Hamberger B."/>
            <person name="Heinze B."/>
            <person name="Helariutta Y."/>
            <person name="Henrissat B."/>
            <person name="Holligan D."/>
            <person name="Holt R."/>
            <person name="Huang W."/>
            <person name="Islam-Faridi N."/>
            <person name="Jones S."/>
            <person name="Jones-Rhoades M."/>
            <person name="Jorgensen R."/>
            <person name="Joshi C."/>
            <person name="Kangasjarvi J."/>
            <person name="Karlsson J."/>
            <person name="Kelleher C."/>
            <person name="Kirkpatrick R."/>
            <person name="Kirst M."/>
            <person name="Kohler A."/>
            <person name="Kalluri U."/>
            <person name="Larimer F."/>
            <person name="Leebens-Mack J."/>
            <person name="Leple J.C."/>
            <person name="Locascio P."/>
            <person name="Lou Y."/>
            <person name="Lucas S."/>
            <person name="Martin F."/>
            <person name="Montanini B."/>
            <person name="Napoli C."/>
            <person name="Nelson D.R."/>
            <person name="Nelson C."/>
            <person name="Nieminen K."/>
            <person name="Nilsson O."/>
            <person name="Pereda V."/>
            <person name="Peter G."/>
            <person name="Philippe R."/>
            <person name="Pilate G."/>
            <person name="Poliakov A."/>
            <person name="Razumovskaya J."/>
            <person name="Richardson P."/>
            <person name="Rinaldi C."/>
            <person name="Ritland K."/>
            <person name="Rouze P."/>
            <person name="Ryaboy D."/>
            <person name="Schmutz J."/>
            <person name="Schrader J."/>
            <person name="Segerman B."/>
            <person name="Shin H."/>
            <person name="Siddiqui A."/>
            <person name="Sterky F."/>
            <person name="Terry A."/>
            <person name="Tsai C.J."/>
            <person name="Uberbacher E."/>
            <person name="Unneberg P."/>
            <person name="Vahala J."/>
            <person name="Wall K."/>
            <person name="Wessler S."/>
            <person name="Yang G."/>
            <person name="Yin T."/>
            <person name="Douglas C."/>
            <person name="Marra M."/>
            <person name="Sandberg G."/>
            <person name="Van de Peer Y."/>
            <person name="Rokhsar D."/>
        </authorList>
    </citation>
    <scope>NUCLEOTIDE SEQUENCE [LARGE SCALE GENOMIC DNA]</scope>
    <source>
        <strain evidence="5">cv. Nisqually</strain>
    </source>
</reference>
<evidence type="ECO:0000259" key="3">
    <source>
        <dbReference type="Pfam" id="PF25874"/>
    </source>
</evidence>
<protein>
    <recommendedName>
        <fullName evidence="3">PTC1-like winged helix-turn-helix domain-containing protein</fullName>
    </recommendedName>
</protein>
<keyword evidence="5" id="KW-1185">Reference proteome</keyword>
<dbReference type="Proteomes" id="UP000006729">
    <property type="component" value="Chromosome 3"/>
</dbReference>
<keyword evidence="1" id="KW-0175">Coiled coil</keyword>
<feature type="compositionally biased region" description="Acidic residues" evidence="2">
    <location>
        <begin position="238"/>
        <end position="256"/>
    </location>
</feature>
<dbReference type="InterPro" id="IPR044221">
    <property type="entry name" value="DYAD/AMEIOTIC1"/>
</dbReference>
<dbReference type="PANTHER" id="PTHR46740">
    <property type="entry name" value="PROTEIN DYAD"/>
    <property type="match status" value="1"/>
</dbReference>
<evidence type="ECO:0000313" key="4">
    <source>
        <dbReference type="EMBL" id="PNT44856.2"/>
    </source>
</evidence>
<evidence type="ECO:0000256" key="1">
    <source>
        <dbReference type="SAM" id="Coils"/>
    </source>
</evidence>
<feature type="region of interest" description="Disordered" evidence="2">
    <location>
        <begin position="572"/>
        <end position="600"/>
    </location>
</feature>